<dbReference type="Proteomes" id="UP000095287">
    <property type="component" value="Unplaced"/>
</dbReference>
<dbReference type="WBParaSite" id="L893_g20377.t1">
    <property type="protein sequence ID" value="L893_g20377.t1"/>
    <property type="gene ID" value="L893_g20377"/>
</dbReference>
<organism evidence="1 2">
    <name type="scientific">Steinernema glaseri</name>
    <dbReference type="NCBI Taxonomy" id="37863"/>
    <lineage>
        <taxon>Eukaryota</taxon>
        <taxon>Metazoa</taxon>
        <taxon>Ecdysozoa</taxon>
        <taxon>Nematoda</taxon>
        <taxon>Chromadorea</taxon>
        <taxon>Rhabditida</taxon>
        <taxon>Tylenchina</taxon>
        <taxon>Panagrolaimomorpha</taxon>
        <taxon>Strongyloidoidea</taxon>
        <taxon>Steinernematidae</taxon>
        <taxon>Steinernema</taxon>
    </lineage>
</organism>
<evidence type="ECO:0000313" key="1">
    <source>
        <dbReference type="Proteomes" id="UP000095287"/>
    </source>
</evidence>
<sequence length="82" mass="9042">MQPLVFFCTENFIFGVALNAKLVSSEFLEIPVSGFKLYMFSGVCHTRTTNNDANSSKRGTSSAARSIRCSRSTDYIHVLSAI</sequence>
<dbReference type="AlphaFoldDB" id="A0A1I7YX15"/>
<evidence type="ECO:0000313" key="2">
    <source>
        <dbReference type="WBParaSite" id="L893_g20377.t1"/>
    </source>
</evidence>
<keyword evidence="1" id="KW-1185">Reference proteome</keyword>
<proteinExistence type="predicted"/>
<name>A0A1I7YX15_9BILA</name>
<accession>A0A1I7YX15</accession>
<reference evidence="2" key="1">
    <citation type="submission" date="2016-11" db="UniProtKB">
        <authorList>
            <consortium name="WormBaseParasite"/>
        </authorList>
    </citation>
    <scope>IDENTIFICATION</scope>
</reference>
<protein>
    <submittedName>
        <fullName evidence="2">Secreted protein</fullName>
    </submittedName>
</protein>